<keyword evidence="2" id="KW-1185">Reference proteome</keyword>
<reference evidence="2" key="1">
    <citation type="journal article" date="2022" name="Mol. Ecol. Resour.">
        <title>The genomes of chicory, endive, great burdock and yacon provide insights into Asteraceae palaeo-polyploidization history and plant inulin production.</title>
        <authorList>
            <person name="Fan W."/>
            <person name="Wang S."/>
            <person name="Wang H."/>
            <person name="Wang A."/>
            <person name="Jiang F."/>
            <person name="Liu H."/>
            <person name="Zhao H."/>
            <person name="Xu D."/>
            <person name="Zhang Y."/>
        </authorList>
    </citation>
    <scope>NUCLEOTIDE SEQUENCE [LARGE SCALE GENOMIC DNA]</scope>
    <source>
        <strain evidence="2">cv. Punajuju</strain>
    </source>
</reference>
<evidence type="ECO:0000313" key="1">
    <source>
        <dbReference type="EMBL" id="KAI3749365.1"/>
    </source>
</evidence>
<gene>
    <name evidence="1" type="ORF">L2E82_19975</name>
</gene>
<evidence type="ECO:0000313" key="2">
    <source>
        <dbReference type="Proteomes" id="UP001055811"/>
    </source>
</evidence>
<reference evidence="1 2" key="2">
    <citation type="journal article" date="2022" name="Mol. Ecol. Resour.">
        <title>The genomes of chicory, endive, great burdock and yacon provide insights into Asteraceae paleo-polyploidization history and plant inulin production.</title>
        <authorList>
            <person name="Fan W."/>
            <person name="Wang S."/>
            <person name="Wang H."/>
            <person name="Wang A."/>
            <person name="Jiang F."/>
            <person name="Liu H."/>
            <person name="Zhao H."/>
            <person name="Xu D."/>
            <person name="Zhang Y."/>
        </authorList>
    </citation>
    <scope>NUCLEOTIDE SEQUENCE [LARGE SCALE GENOMIC DNA]</scope>
    <source>
        <strain evidence="2">cv. Punajuju</strain>
        <tissue evidence="1">Leaves</tissue>
    </source>
</reference>
<dbReference type="Proteomes" id="UP001055811">
    <property type="component" value="Linkage Group LG04"/>
</dbReference>
<sequence length="155" mass="18357">MRQRSQEKSELENMLINEQFIDRLIEILSARSGGLSVQTMDTDESVFIESVARASKILITPWRSNQMKGEYIMYYLSDGWGLYLYHQLQMYPGTWSTNLCFCCPEVHDYLKVHREDMDEERQICCEGYSYVCDVNRHRFVKSSYRSKLSVIYETT</sequence>
<name>A0ACB9DSH0_CICIN</name>
<accession>A0ACB9DSH0</accession>
<proteinExistence type="predicted"/>
<dbReference type="EMBL" id="CM042012">
    <property type="protein sequence ID" value="KAI3749365.1"/>
    <property type="molecule type" value="Genomic_DNA"/>
</dbReference>
<protein>
    <submittedName>
        <fullName evidence="1">Uncharacterized protein</fullName>
    </submittedName>
</protein>
<organism evidence="1 2">
    <name type="scientific">Cichorium intybus</name>
    <name type="common">Chicory</name>
    <dbReference type="NCBI Taxonomy" id="13427"/>
    <lineage>
        <taxon>Eukaryota</taxon>
        <taxon>Viridiplantae</taxon>
        <taxon>Streptophyta</taxon>
        <taxon>Embryophyta</taxon>
        <taxon>Tracheophyta</taxon>
        <taxon>Spermatophyta</taxon>
        <taxon>Magnoliopsida</taxon>
        <taxon>eudicotyledons</taxon>
        <taxon>Gunneridae</taxon>
        <taxon>Pentapetalae</taxon>
        <taxon>asterids</taxon>
        <taxon>campanulids</taxon>
        <taxon>Asterales</taxon>
        <taxon>Asteraceae</taxon>
        <taxon>Cichorioideae</taxon>
        <taxon>Cichorieae</taxon>
        <taxon>Cichoriinae</taxon>
        <taxon>Cichorium</taxon>
    </lineage>
</organism>
<comment type="caution">
    <text evidence="1">The sequence shown here is derived from an EMBL/GenBank/DDBJ whole genome shotgun (WGS) entry which is preliminary data.</text>
</comment>